<dbReference type="Proteomes" id="UP000594059">
    <property type="component" value="Chromosome"/>
</dbReference>
<dbReference type="RefSeq" id="WP_193984746.1">
    <property type="nucleotide sequence ID" value="NZ_CP063656.1"/>
</dbReference>
<dbReference type="AlphaFoldDB" id="A0A7S6UFG0"/>
<keyword evidence="1" id="KW-1133">Transmembrane helix</keyword>
<protein>
    <recommendedName>
        <fullName evidence="4">DUF1269 domain-containing protein</fullName>
    </recommendedName>
</protein>
<feature type="transmembrane region" description="Helical" evidence="1">
    <location>
        <begin position="59"/>
        <end position="81"/>
    </location>
</feature>
<organism evidence="2 3">
    <name type="scientific">Novilysobacter ciconiae</name>
    <dbReference type="NCBI Taxonomy" id="2781022"/>
    <lineage>
        <taxon>Bacteria</taxon>
        <taxon>Pseudomonadati</taxon>
        <taxon>Pseudomonadota</taxon>
        <taxon>Gammaproteobacteria</taxon>
        <taxon>Lysobacterales</taxon>
        <taxon>Lysobacteraceae</taxon>
        <taxon>Novilysobacter</taxon>
    </lineage>
</organism>
<name>A0A7S6UFG0_9GAMM</name>
<proteinExistence type="predicted"/>
<keyword evidence="3" id="KW-1185">Reference proteome</keyword>
<feature type="transmembrane region" description="Helical" evidence="1">
    <location>
        <begin position="87"/>
        <end position="110"/>
    </location>
</feature>
<sequence length="158" mass="15833">MTARYVFSTPDISAAAEAMAAARAAGVEDDRILLVARSDIELGQIPDQRKEAETDMLPAAARGVGLGAGAGLLAGLAAVAIPPLGITLAGAAAATLVGAAAGGWAAALFGSAMPDPVRQKFEDRIEAGEILVVIDGDPETLEAATRGIVNAGGERLPF</sequence>
<keyword evidence="1" id="KW-0472">Membrane</keyword>
<dbReference type="PANTHER" id="PTHR36109:SF2">
    <property type="entry name" value="MEMBRANE PROTEIN"/>
    <property type="match status" value="1"/>
</dbReference>
<evidence type="ECO:0000256" key="1">
    <source>
        <dbReference type="SAM" id="Phobius"/>
    </source>
</evidence>
<dbReference type="InterPro" id="IPR052948">
    <property type="entry name" value="Low_temp-induced_all0457"/>
</dbReference>
<accession>A0A7S6UFG0</accession>
<dbReference type="PANTHER" id="PTHR36109">
    <property type="entry name" value="MEMBRANE PROTEIN-RELATED"/>
    <property type="match status" value="1"/>
</dbReference>
<dbReference type="EMBL" id="CP063656">
    <property type="protein sequence ID" value="QOW19312.1"/>
    <property type="molecule type" value="Genomic_DNA"/>
</dbReference>
<evidence type="ECO:0000313" key="3">
    <source>
        <dbReference type="Proteomes" id="UP000594059"/>
    </source>
</evidence>
<keyword evidence="1" id="KW-0812">Transmembrane</keyword>
<reference evidence="2 3" key="1">
    <citation type="submission" date="2020-10" db="EMBL/GenBank/DDBJ databases">
        <title>complete genome sequencing of Lysobacter sp. H21R20.</title>
        <authorList>
            <person name="Bae J.-W."/>
            <person name="Lee S.-Y."/>
        </authorList>
    </citation>
    <scope>NUCLEOTIDE SEQUENCE [LARGE SCALE GENOMIC DNA]</scope>
    <source>
        <strain evidence="2 3">H21R20</strain>
    </source>
</reference>
<dbReference type="KEGG" id="lcic:INQ41_11905"/>
<evidence type="ECO:0008006" key="4">
    <source>
        <dbReference type="Google" id="ProtNLM"/>
    </source>
</evidence>
<evidence type="ECO:0000313" key="2">
    <source>
        <dbReference type="EMBL" id="QOW19312.1"/>
    </source>
</evidence>
<gene>
    <name evidence="2" type="ORF">INQ41_11905</name>
</gene>